<evidence type="ECO:0000313" key="2">
    <source>
        <dbReference type="Proteomes" id="UP000252985"/>
    </source>
</evidence>
<dbReference type="SUPFAM" id="SSF54060">
    <property type="entry name" value="His-Me finger endonucleases"/>
    <property type="match status" value="1"/>
</dbReference>
<evidence type="ECO:0008006" key="3">
    <source>
        <dbReference type="Google" id="ProtNLM"/>
    </source>
</evidence>
<dbReference type="Gene3D" id="3.90.75.20">
    <property type="match status" value="1"/>
</dbReference>
<dbReference type="AlphaFoldDB" id="A0A345E8W4"/>
<evidence type="ECO:0000313" key="1">
    <source>
        <dbReference type="EMBL" id="AXG08636.1"/>
    </source>
</evidence>
<proteinExistence type="predicted"/>
<dbReference type="InterPro" id="IPR044925">
    <property type="entry name" value="His-Me_finger_sf"/>
</dbReference>
<protein>
    <recommendedName>
        <fullName evidence="3">HNH endonuclease</fullName>
    </recommendedName>
</protein>
<dbReference type="InterPro" id="IPR003615">
    <property type="entry name" value="HNH_nuc"/>
</dbReference>
<dbReference type="CDD" id="cd00085">
    <property type="entry name" value="HNHc"/>
    <property type="match status" value="1"/>
</dbReference>
<sequence length="87" mass="9847">MTDAGLTLHHTGEGYEYVRCRAGDDDATVYIHRLTFVAEHGLDALPSDWHVHHEIPIPWLNTPDNLTAVEPVRHGRHHLQNEPLPSV</sequence>
<dbReference type="GeneID" id="37285615"/>
<organism evidence="1 2">
    <name type="scientific">Haloplanus rubicundus</name>
    <dbReference type="NCBI Taxonomy" id="1547898"/>
    <lineage>
        <taxon>Archaea</taxon>
        <taxon>Methanobacteriati</taxon>
        <taxon>Methanobacteriota</taxon>
        <taxon>Stenosarchaea group</taxon>
        <taxon>Halobacteria</taxon>
        <taxon>Halobacteriales</taxon>
        <taxon>Haloferacaceae</taxon>
        <taxon>Haloplanus</taxon>
    </lineage>
</organism>
<dbReference type="RefSeq" id="WP_114604912.1">
    <property type="nucleotide sequence ID" value="NZ_CP031148.1"/>
</dbReference>
<dbReference type="KEGG" id="haq:DU484_01515"/>
<name>A0A345E8W4_9EURY</name>
<reference evidence="1 2" key="1">
    <citation type="submission" date="2018-07" db="EMBL/GenBank/DDBJ databases">
        <title>Genome sequences of Haloplanus sp. CBA1112.</title>
        <authorList>
            <person name="Kim Y.B."/>
            <person name="Roh S.W."/>
        </authorList>
    </citation>
    <scope>NUCLEOTIDE SEQUENCE [LARGE SCALE GENOMIC DNA]</scope>
    <source>
        <strain evidence="1 2">CBA1112</strain>
    </source>
</reference>
<accession>A0A345E8W4</accession>
<gene>
    <name evidence="1" type="ORF">DU484_01515</name>
</gene>
<dbReference type="Proteomes" id="UP000252985">
    <property type="component" value="Chromosome"/>
</dbReference>
<dbReference type="EMBL" id="CP031148">
    <property type="protein sequence ID" value="AXG08636.1"/>
    <property type="molecule type" value="Genomic_DNA"/>
</dbReference>